<evidence type="ECO:0000313" key="1">
    <source>
        <dbReference type="EMBL" id="MFB9680347.1"/>
    </source>
</evidence>
<keyword evidence="2" id="KW-1185">Reference proteome</keyword>
<sequence length="34" mass="3875">MLKRLLAGAVLAGMAVLVYQSLPDIKRYLRMRNI</sequence>
<comment type="caution">
    <text evidence="1">The sequence shown here is derived from an EMBL/GenBank/DDBJ whole genome shotgun (WGS) entry which is preliminary data.</text>
</comment>
<reference evidence="1 2" key="1">
    <citation type="submission" date="2024-09" db="EMBL/GenBank/DDBJ databases">
        <authorList>
            <person name="Sun Q."/>
            <person name="Mori K."/>
        </authorList>
    </citation>
    <scope>NUCLEOTIDE SEQUENCE [LARGE SCALE GENOMIC DNA]</scope>
    <source>
        <strain evidence="1 2">JCM 3028</strain>
    </source>
</reference>
<proteinExistence type="predicted"/>
<name>A0ABV5TMI8_9ACTN</name>
<dbReference type="Proteomes" id="UP001589610">
    <property type="component" value="Unassembled WGS sequence"/>
</dbReference>
<dbReference type="InterPro" id="IPR054188">
    <property type="entry name" value="DUF6893"/>
</dbReference>
<evidence type="ECO:0000313" key="2">
    <source>
        <dbReference type="Proteomes" id="UP001589610"/>
    </source>
</evidence>
<dbReference type="Pfam" id="PF21833">
    <property type="entry name" value="DUF6893"/>
    <property type="match status" value="1"/>
</dbReference>
<dbReference type="EMBL" id="JBHMBS010000022">
    <property type="protein sequence ID" value="MFB9680347.1"/>
    <property type="molecule type" value="Genomic_DNA"/>
</dbReference>
<gene>
    <name evidence="1" type="ORF">ACFFRH_33130</name>
</gene>
<accession>A0ABV5TMI8</accession>
<organism evidence="1 2">
    <name type="scientific">Streptosporangium vulgare</name>
    <dbReference type="NCBI Taxonomy" id="46190"/>
    <lineage>
        <taxon>Bacteria</taxon>
        <taxon>Bacillati</taxon>
        <taxon>Actinomycetota</taxon>
        <taxon>Actinomycetes</taxon>
        <taxon>Streptosporangiales</taxon>
        <taxon>Streptosporangiaceae</taxon>
        <taxon>Streptosporangium</taxon>
    </lineage>
</organism>
<protein>
    <submittedName>
        <fullName evidence="1">DUF6893 family small protein</fullName>
    </submittedName>
</protein>
<dbReference type="RefSeq" id="WP_386161334.1">
    <property type="nucleotide sequence ID" value="NZ_JBHMBS010000022.1"/>
</dbReference>